<evidence type="ECO:0000256" key="1">
    <source>
        <dbReference type="ARBA" id="ARBA00004613"/>
    </source>
</evidence>
<evidence type="ECO:0000313" key="7">
    <source>
        <dbReference type="Proteomes" id="UP000694388"/>
    </source>
</evidence>
<reference evidence="6" key="1">
    <citation type="submission" date="2025-08" db="UniProtKB">
        <authorList>
            <consortium name="Ensembl"/>
        </authorList>
    </citation>
    <scope>IDENTIFICATION</scope>
</reference>
<reference evidence="6" key="2">
    <citation type="submission" date="2025-09" db="UniProtKB">
        <authorList>
            <consortium name="Ensembl"/>
        </authorList>
    </citation>
    <scope>IDENTIFICATION</scope>
</reference>
<keyword evidence="3" id="KW-0176">Collagen</keyword>
<evidence type="ECO:0000256" key="2">
    <source>
        <dbReference type="ARBA" id="ARBA00022525"/>
    </source>
</evidence>
<evidence type="ECO:0000256" key="3">
    <source>
        <dbReference type="ARBA" id="ARBA00023119"/>
    </source>
</evidence>
<organism evidence="6 7">
    <name type="scientific">Eptatretus burgeri</name>
    <name type="common">Inshore hagfish</name>
    <dbReference type="NCBI Taxonomy" id="7764"/>
    <lineage>
        <taxon>Eukaryota</taxon>
        <taxon>Metazoa</taxon>
        <taxon>Chordata</taxon>
        <taxon>Craniata</taxon>
        <taxon>Vertebrata</taxon>
        <taxon>Cyclostomata</taxon>
        <taxon>Myxini</taxon>
        <taxon>Myxiniformes</taxon>
        <taxon>Myxinidae</taxon>
        <taxon>Eptatretinae</taxon>
        <taxon>Eptatretus</taxon>
    </lineage>
</organism>
<dbReference type="Gene3D" id="3.30.750.130">
    <property type="match status" value="1"/>
</dbReference>
<accession>A0A8C4WY47</accession>
<comment type="subcellular location">
    <subcellularLocation>
        <location evidence="1">Secreted</location>
    </subcellularLocation>
</comment>
<dbReference type="PROSITE" id="PS51461">
    <property type="entry name" value="NC1_FIB"/>
    <property type="match status" value="1"/>
</dbReference>
<dbReference type="GO" id="GO:0005581">
    <property type="term" value="C:collagen trimer"/>
    <property type="evidence" value="ECO:0007669"/>
    <property type="project" value="UniProtKB-KW"/>
</dbReference>
<evidence type="ECO:0000259" key="5">
    <source>
        <dbReference type="PROSITE" id="PS51461"/>
    </source>
</evidence>
<dbReference type="GeneTree" id="ENSGT00940000167228"/>
<dbReference type="AlphaFoldDB" id="A0A8C4WY47"/>
<dbReference type="Ensembl" id="ENSEBUT00000019398.1">
    <property type="protein sequence ID" value="ENSEBUP00000018822.1"/>
    <property type="gene ID" value="ENSEBUG00000011741.1"/>
</dbReference>
<dbReference type="Proteomes" id="UP000694388">
    <property type="component" value="Unplaced"/>
</dbReference>
<feature type="region of interest" description="Disordered" evidence="4">
    <location>
        <begin position="33"/>
        <end position="52"/>
    </location>
</feature>
<dbReference type="GO" id="GO:0005576">
    <property type="term" value="C:extracellular region"/>
    <property type="evidence" value="ECO:0007669"/>
    <property type="project" value="UniProtKB-SubCell"/>
</dbReference>
<dbReference type="SMART" id="SM00038">
    <property type="entry name" value="COLFI"/>
    <property type="match status" value="1"/>
</dbReference>
<feature type="domain" description="Fibrillar collagen NC1" evidence="5">
    <location>
        <begin position="59"/>
        <end position="249"/>
    </location>
</feature>
<evidence type="ECO:0000256" key="4">
    <source>
        <dbReference type="SAM" id="MobiDB-lite"/>
    </source>
</evidence>
<dbReference type="Gene3D" id="2.60.120.1000">
    <property type="match status" value="1"/>
</dbReference>
<dbReference type="Pfam" id="PF01410">
    <property type="entry name" value="COLFI"/>
    <property type="match status" value="1"/>
</dbReference>
<keyword evidence="7" id="KW-1185">Reference proteome</keyword>
<dbReference type="InterPro" id="IPR000885">
    <property type="entry name" value="Fib_collagen_C"/>
</dbReference>
<proteinExistence type="predicted"/>
<sequence>MVTLQFSSVTACSAKLNLNVIYGLFGKKGEKGVLGDRGPKGPRGSPGVPGRQGLSWTEQVVIAQLRELQMHAMALIGPLRGDKERPFTTCRELSMCRPELPDGYYYIDPNQGCAHDSIYVYCNFSAGGESCISPVQLRLHENAQMNGKSFNHWNHEQNYTQKIQYGNLSVVQLNFLRLHSFRAVQRVRYHYSAAVAAPRVGMSLQGDDGIPLSFGHPFFYVQSDSCQVSSHPTAELLFGLTKSSSLWLI</sequence>
<dbReference type="OMA" id="SANGHTW"/>
<evidence type="ECO:0000313" key="6">
    <source>
        <dbReference type="Ensembl" id="ENSEBUP00000018822.1"/>
    </source>
</evidence>
<name>A0A8C4WY47_EPTBU</name>
<keyword evidence="2" id="KW-0964">Secreted</keyword>
<protein>
    <recommendedName>
        <fullName evidence="5">Fibrillar collagen NC1 domain-containing protein</fullName>
    </recommendedName>
</protein>
<dbReference type="GO" id="GO:0005201">
    <property type="term" value="F:extracellular matrix structural constituent"/>
    <property type="evidence" value="ECO:0007669"/>
    <property type="project" value="InterPro"/>
</dbReference>
<dbReference type="Gene3D" id="1.20.5.320">
    <property type="entry name" value="6-Phosphogluconate Dehydrogenase, domain 3"/>
    <property type="match status" value="1"/>
</dbReference>